<accession>A0A1M5ZAQ2</accession>
<evidence type="ECO:0000256" key="5">
    <source>
        <dbReference type="ARBA" id="ARBA00023136"/>
    </source>
</evidence>
<dbReference type="EMBL" id="FQXV01000016">
    <property type="protein sequence ID" value="SHI21300.1"/>
    <property type="molecule type" value="Genomic_DNA"/>
</dbReference>
<evidence type="ECO:0000256" key="4">
    <source>
        <dbReference type="ARBA" id="ARBA00022989"/>
    </source>
</evidence>
<reference evidence="7 8" key="1">
    <citation type="submission" date="2016-11" db="EMBL/GenBank/DDBJ databases">
        <authorList>
            <person name="Jaros S."/>
            <person name="Januszkiewicz K."/>
            <person name="Wedrychowicz H."/>
        </authorList>
    </citation>
    <scope>NUCLEOTIDE SEQUENCE [LARGE SCALE GENOMIC DNA]</scope>
    <source>
        <strain evidence="7 8">DSM 10068</strain>
    </source>
</reference>
<feature type="transmembrane region" description="Helical" evidence="6">
    <location>
        <begin position="254"/>
        <end position="281"/>
    </location>
</feature>
<evidence type="ECO:0000313" key="7">
    <source>
        <dbReference type="EMBL" id="SHI21300.1"/>
    </source>
</evidence>
<dbReference type="PANTHER" id="PTHR32196">
    <property type="entry name" value="ABC TRANSPORTER PERMEASE PROTEIN YPHD-RELATED-RELATED"/>
    <property type="match status" value="1"/>
</dbReference>
<dbReference type="InterPro" id="IPR001851">
    <property type="entry name" value="ABC_transp_permease"/>
</dbReference>
<comment type="subcellular location">
    <subcellularLocation>
        <location evidence="1">Cell membrane</location>
        <topology evidence="1">Multi-pass membrane protein</topology>
    </subcellularLocation>
</comment>
<dbReference type="AlphaFoldDB" id="A0A1M5ZAQ2"/>
<feature type="transmembrane region" description="Helical" evidence="6">
    <location>
        <begin position="45"/>
        <end position="65"/>
    </location>
</feature>
<dbReference type="Proteomes" id="UP000183995">
    <property type="component" value="Unassembled WGS sequence"/>
</dbReference>
<protein>
    <submittedName>
        <fullName evidence="7">Ribose transport system permease protein</fullName>
    </submittedName>
</protein>
<dbReference type="RefSeq" id="WP_073081937.1">
    <property type="nucleotide sequence ID" value="NZ_FQXV01000016.1"/>
</dbReference>
<keyword evidence="2" id="KW-1003">Cell membrane</keyword>
<dbReference type="GO" id="GO:0005886">
    <property type="term" value="C:plasma membrane"/>
    <property type="evidence" value="ECO:0007669"/>
    <property type="project" value="UniProtKB-SubCell"/>
</dbReference>
<keyword evidence="5 6" id="KW-0472">Membrane</keyword>
<organism evidence="7 8">
    <name type="scientific">Sporobacter termitidis DSM 10068</name>
    <dbReference type="NCBI Taxonomy" id="1123282"/>
    <lineage>
        <taxon>Bacteria</taxon>
        <taxon>Bacillati</taxon>
        <taxon>Bacillota</taxon>
        <taxon>Clostridia</taxon>
        <taxon>Eubacteriales</taxon>
        <taxon>Oscillospiraceae</taxon>
        <taxon>Sporobacter</taxon>
    </lineage>
</organism>
<gene>
    <name evidence="7" type="ORF">SAMN02745823_03453</name>
</gene>
<evidence type="ECO:0000256" key="2">
    <source>
        <dbReference type="ARBA" id="ARBA00022475"/>
    </source>
</evidence>
<feature type="transmembrane region" description="Helical" evidence="6">
    <location>
        <begin position="16"/>
        <end position="33"/>
    </location>
</feature>
<feature type="transmembrane region" description="Helical" evidence="6">
    <location>
        <begin position="71"/>
        <end position="87"/>
    </location>
</feature>
<feature type="transmembrane region" description="Helical" evidence="6">
    <location>
        <begin position="94"/>
        <end position="114"/>
    </location>
</feature>
<dbReference type="OrthoDB" id="9813906at2"/>
<name>A0A1M5ZAQ2_9FIRM</name>
<keyword evidence="8" id="KW-1185">Reference proteome</keyword>
<evidence type="ECO:0000256" key="3">
    <source>
        <dbReference type="ARBA" id="ARBA00022692"/>
    </source>
</evidence>
<dbReference type="CDD" id="cd06579">
    <property type="entry name" value="TM_PBP1_transp_AraH_like"/>
    <property type="match status" value="1"/>
</dbReference>
<evidence type="ECO:0000256" key="6">
    <source>
        <dbReference type="SAM" id="Phobius"/>
    </source>
</evidence>
<evidence type="ECO:0000313" key="8">
    <source>
        <dbReference type="Proteomes" id="UP000183995"/>
    </source>
</evidence>
<feature type="transmembrane region" description="Helical" evidence="6">
    <location>
        <begin position="161"/>
        <end position="182"/>
    </location>
</feature>
<proteinExistence type="predicted"/>
<feature type="transmembrane region" description="Helical" evidence="6">
    <location>
        <begin position="212"/>
        <end position="233"/>
    </location>
</feature>
<keyword evidence="4 6" id="KW-1133">Transmembrane helix</keyword>
<keyword evidence="3 6" id="KW-0812">Transmembrane</keyword>
<feature type="transmembrane region" description="Helical" evidence="6">
    <location>
        <begin position="293"/>
        <end position="312"/>
    </location>
</feature>
<sequence>MENRNGIRRIVGSKNFTLVVVWALIVILFQIINKNYLSTDNIRNIFNSAFVSGTIAVGMSCLLISGQIDLSAGNTGMMAGVIIAFLLQTKMPWVPALLITLCFGAAVGLLNAFFANVLNFMSFISTLAISTAFAGLSLVLTNAQNIAISNRSFWELGSTNVLSIFPLPFFITIILLLIYGFILSSTRFGRRIYMAGGNRNAARLAGINPKKITTILFVNNSMISCLAGALMAARMHMGSPTAITGSDLDAITAAVLGGVAFMGGGGGMLGVFIGLMLLNSFNNGLVVVGLDSYYQIIAKGVLLIAALTLDFYREKSRLKALKESKKAIAA</sequence>
<dbReference type="GO" id="GO:0022857">
    <property type="term" value="F:transmembrane transporter activity"/>
    <property type="evidence" value="ECO:0007669"/>
    <property type="project" value="InterPro"/>
</dbReference>
<dbReference type="Pfam" id="PF02653">
    <property type="entry name" value="BPD_transp_2"/>
    <property type="match status" value="1"/>
</dbReference>
<dbReference type="STRING" id="1123282.SAMN02745823_03453"/>
<evidence type="ECO:0000256" key="1">
    <source>
        <dbReference type="ARBA" id="ARBA00004651"/>
    </source>
</evidence>
<feature type="transmembrane region" description="Helical" evidence="6">
    <location>
        <begin position="120"/>
        <end position="140"/>
    </location>
</feature>